<sequence length="86" mass="10139">MAALWSVFDEIEPSDIAKSSGDEETSLTAYRISEDDLISDIWQVTKPSHAIICERGELWCGDHKLFCFKRRTCRFNFFYFLMVFWS</sequence>
<keyword evidence="3" id="KW-1185">Reference proteome</keyword>
<dbReference type="Proteomes" id="UP000215914">
    <property type="component" value="Chromosome 13"/>
</dbReference>
<dbReference type="EMBL" id="CM007902">
    <property type="protein sequence ID" value="OTG00131.1"/>
    <property type="molecule type" value="Genomic_DNA"/>
</dbReference>
<dbReference type="InParanoid" id="A0A251SRJ1"/>
<dbReference type="Gramene" id="mRNA:HanXRQr2_Chr13g0567341">
    <property type="protein sequence ID" value="mRNA:HanXRQr2_Chr13g0567341"/>
    <property type="gene ID" value="HanXRQr2_Chr13g0567341"/>
</dbReference>
<evidence type="ECO:0000313" key="2">
    <source>
        <dbReference type="EMBL" id="OTG00131.1"/>
    </source>
</evidence>
<accession>A0A251SRJ1</accession>
<reference evidence="2" key="2">
    <citation type="submission" date="2017-02" db="EMBL/GenBank/DDBJ databases">
        <title>Sunflower complete genome.</title>
        <authorList>
            <person name="Langlade N."/>
            <person name="Munos S."/>
        </authorList>
    </citation>
    <scope>NUCLEOTIDE SEQUENCE [LARGE SCALE GENOMIC DNA]</scope>
    <source>
        <tissue evidence="2">Leaves</tissue>
    </source>
</reference>
<name>A0A251SRJ1_HELAN</name>
<organism evidence="2 3">
    <name type="scientific">Helianthus annuus</name>
    <name type="common">Common sunflower</name>
    <dbReference type="NCBI Taxonomy" id="4232"/>
    <lineage>
        <taxon>Eukaryota</taxon>
        <taxon>Viridiplantae</taxon>
        <taxon>Streptophyta</taxon>
        <taxon>Embryophyta</taxon>
        <taxon>Tracheophyta</taxon>
        <taxon>Spermatophyta</taxon>
        <taxon>Magnoliopsida</taxon>
        <taxon>eudicotyledons</taxon>
        <taxon>Gunneridae</taxon>
        <taxon>Pentapetalae</taxon>
        <taxon>asterids</taxon>
        <taxon>campanulids</taxon>
        <taxon>Asterales</taxon>
        <taxon>Asteraceae</taxon>
        <taxon>Asteroideae</taxon>
        <taxon>Heliantheae alliance</taxon>
        <taxon>Heliantheae</taxon>
        <taxon>Helianthus</taxon>
    </lineage>
</organism>
<evidence type="ECO:0000313" key="1">
    <source>
        <dbReference type="EMBL" id="KAF5771647.1"/>
    </source>
</evidence>
<dbReference type="AlphaFoldDB" id="A0A251SRJ1"/>
<protein>
    <submittedName>
        <fullName evidence="2">Uncharacterized protein</fullName>
    </submittedName>
</protein>
<gene>
    <name evidence="2" type="ORF">HannXRQ_Chr13g0387521</name>
    <name evidence="1" type="ORF">HanXRQr2_Chr13g0567341</name>
</gene>
<reference evidence="1 3" key="1">
    <citation type="journal article" date="2017" name="Nature">
        <title>The sunflower genome provides insights into oil metabolism, flowering and Asterid evolution.</title>
        <authorList>
            <person name="Badouin H."/>
            <person name="Gouzy J."/>
            <person name="Grassa C.J."/>
            <person name="Murat F."/>
            <person name="Staton S.E."/>
            <person name="Cottret L."/>
            <person name="Lelandais-Briere C."/>
            <person name="Owens G.L."/>
            <person name="Carrere S."/>
            <person name="Mayjonade B."/>
            <person name="Legrand L."/>
            <person name="Gill N."/>
            <person name="Kane N.C."/>
            <person name="Bowers J.E."/>
            <person name="Hubner S."/>
            <person name="Bellec A."/>
            <person name="Berard A."/>
            <person name="Berges H."/>
            <person name="Blanchet N."/>
            <person name="Boniface M.C."/>
            <person name="Brunel D."/>
            <person name="Catrice O."/>
            <person name="Chaidir N."/>
            <person name="Claudel C."/>
            <person name="Donnadieu C."/>
            <person name="Faraut T."/>
            <person name="Fievet G."/>
            <person name="Helmstetter N."/>
            <person name="King M."/>
            <person name="Knapp S.J."/>
            <person name="Lai Z."/>
            <person name="Le Paslier M.C."/>
            <person name="Lippi Y."/>
            <person name="Lorenzon L."/>
            <person name="Mandel J.R."/>
            <person name="Marage G."/>
            <person name="Marchand G."/>
            <person name="Marquand E."/>
            <person name="Bret-Mestries E."/>
            <person name="Morien E."/>
            <person name="Nambeesan S."/>
            <person name="Nguyen T."/>
            <person name="Pegot-Espagnet P."/>
            <person name="Pouilly N."/>
            <person name="Raftis F."/>
            <person name="Sallet E."/>
            <person name="Schiex T."/>
            <person name="Thomas J."/>
            <person name="Vandecasteele C."/>
            <person name="Vares D."/>
            <person name="Vear F."/>
            <person name="Vautrin S."/>
            <person name="Crespi M."/>
            <person name="Mangin B."/>
            <person name="Burke J.M."/>
            <person name="Salse J."/>
            <person name="Munos S."/>
            <person name="Vincourt P."/>
            <person name="Rieseberg L.H."/>
            <person name="Langlade N.B."/>
        </authorList>
    </citation>
    <scope>NUCLEOTIDE SEQUENCE [LARGE SCALE GENOMIC DNA]</scope>
    <source>
        <strain evidence="3">cv. SF193</strain>
        <tissue evidence="1">Leaves</tissue>
    </source>
</reference>
<proteinExistence type="predicted"/>
<dbReference type="EMBL" id="MNCJ02000328">
    <property type="protein sequence ID" value="KAF5771647.1"/>
    <property type="molecule type" value="Genomic_DNA"/>
</dbReference>
<evidence type="ECO:0000313" key="3">
    <source>
        <dbReference type="Proteomes" id="UP000215914"/>
    </source>
</evidence>
<reference evidence="1" key="3">
    <citation type="submission" date="2020-06" db="EMBL/GenBank/DDBJ databases">
        <title>Helianthus annuus Genome sequencing and assembly Release 2.</title>
        <authorList>
            <person name="Gouzy J."/>
            <person name="Langlade N."/>
            <person name="Munos S."/>
        </authorList>
    </citation>
    <scope>NUCLEOTIDE SEQUENCE</scope>
    <source>
        <tissue evidence="1">Leaves</tissue>
    </source>
</reference>